<dbReference type="GO" id="GO:0007165">
    <property type="term" value="P:signal transduction"/>
    <property type="evidence" value="ECO:0007669"/>
    <property type="project" value="InterPro"/>
</dbReference>
<reference evidence="3" key="1">
    <citation type="submission" date="2016-06" db="EMBL/GenBank/DDBJ databases">
        <authorList>
            <person name="Varghese N."/>
            <person name="Submissions Spin"/>
        </authorList>
    </citation>
    <scope>NUCLEOTIDE SEQUENCE [LARGE SCALE GENOMIC DNA]</scope>
    <source>
        <strain evidence="3">DSM 44830</strain>
    </source>
</reference>
<dbReference type="EMBL" id="FMCX01000002">
    <property type="protein sequence ID" value="SCE93884.1"/>
    <property type="molecule type" value="Genomic_DNA"/>
</dbReference>
<feature type="domain" description="TIR" evidence="1">
    <location>
        <begin position="4"/>
        <end position="115"/>
    </location>
</feature>
<dbReference type="STRING" id="262898.GA0070564_102165"/>
<dbReference type="Gene3D" id="3.40.50.10140">
    <property type="entry name" value="Toll/interleukin-1 receptor homology (TIR) domain"/>
    <property type="match status" value="1"/>
</dbReference>
<organism evidence="2 3">
    <name type="scientific">Micromonospora mirobrigensis</name>
    <dbReference type="NCBI Taxonomy" id="262898"/>
    <lineage>
        <taxon>Bacteria</taxon>
        <taxon>Bacillati</taxon>
        <taxon>Actinomycetota</taxon>
        <taxon>Actinomycetes</taxon>
        <taxon>Micromonosporales</taxon>
        <taxon>Micromonosporaceae</taxon>
        <taxon>Micromonospora</taxon>
    </lineage>
</organism>
<dbReference type="InterPro" id="IPR000157">
    <property type="entry name" value="TIR_dom"/>
</dbReference>
<dbReference type="Proteomes" id="UP000199504">
    <property type="component" value="Unassembled WGS sequence"/>
</dbReference>
<dbReference type="SUPFAM" id="SSF52200">
    <property type="entry name" value="Toll/Interleukin receptor TIR domain"/>
    <property type="match status" value="1"/>
</dbReference>
<protein>
    <submittedName>
        <fullName evidence="2">TIR domain-containing protein</fullName>
    </submittedName>
</protein>
<evidence type="ECO:0000313" key="2">
    <source>
        <dbReference type="EMBL" id="SCE93884.1"/>
    </source>
</evidence>
<dbReference type="InterPro" id="IPR035897">
    <property type="entry name" value="Toll_tir_struct_dom_sf"/>
</dbReference>
<gene>
    <name evidence="2" type="ORF">GA0070564_102165</name>
</gene>
<proteinExistence type="predicted"/>
<evidence type="ECO:0000259" key="1">
    <source>
        <dbReference type="Pfam" id="PF13676"/>
    </source>
</evidence>
<sequence>MTGIFLNYRTQDAMYCADLIDARLRTEFGARNVFRDHRALRPGTAFPPELWHRLQDSRVLLVLIGPYWLTVTDDQGRRRLDNPRDYVRREIRRALRREITVIPVLLGDTPLPDAQALPEDIRALADRRSLRVCSQTVGDDLDGLVAEVAALLPDGPAGRRVPAAAAGGLAPNAASPTP</sequence>
<keyword evidence="3" id="KW-1185">Reference proteome</keyword>
<dbReference type="RefSeq" id="WP_176730602.1">
    <property type="nucleotide sequence ID" value="NZ_FMCX01000002.1"/>
</dbReference>
<name>A0A1C4WCI4_9ACTN</name>
<dbReference type="AlphaFoldDB" id="A0A1C4WCI4"/>
<evidence type="ECO:0000313" key="3">
    <source>
        <dbReference type="Proteomes" id="UP000199504"/>
    </source>
</evidence>
<accession>A0A1C4WCI4</accession>
<dbReference type="Pfam" id="PF13676">
    <property type="entry name" value="TIR_2"/>
    <property type="match status" value="1"/>
</dbReference>